<feature type="compositionally biased region" description="Low complexity" evidence="1">
    <location>
        <begin position="120"/>
        <end position="134"/>
    </location>
</feature>
<keyword evidence="2" id="KW-0812">Transmembrane</keyword>
<dbReference type="GeneID" id="114847241"/>
<evidence type="ECO:0000313" key="5">
    <source>
        <dbReference type="RefSeq" id="XP_028992594.1"/>
    </source>
</evidence>
<feature type="chain" id="PRO_5028326301" evidence="3">
    <location>
        <begin position="36"/>
        <end position="209"/>
    </location>
</feature>
<name>A0A6P7LG13_BETSP</name>
<feature type="transmembrane region" description="Helical" evidence="2">
    <location>
        <begin position="160"/>
        <end position="184"/>
    </location>
</feature>
<dbReference type="InParanoid" id="A0A6P7LG13"/>
<dbReference type="AlphaFoldDB" id="A0A6P7LG13"/>
<gene>
    <name evidence="5" type="primary">LOC114847241</name>
</gene>
<feature type="region of interest" description="Disordered" evidence="1">
    <location>
        <begin position="119"/>
        <end position="138"/>
    </location>
</feature>
<evidence type="ECO:0000256" key="2">
    <source>
        <dbReference type="SAM" id="Phobius"/>
    </source>
</evidence>
<protein>
    <submittedName>
        <fullName evidence="5">Uncharacterized protein LOC114847241 isoform X1</fullName>
    </submittedName>
</protein>
<evidence type="ECO:0000313" key="4">
    <source>
        <dbReference type="Proteomes" id="UP000515150"/>
    </source>
</evidence>
<evidence type="ECO:0000256" key="1">
    <source>
        <dbReference type="SAM" id="MobiDB-lite"/>
    </source>
</evidence>
<keyword evidence="3" id="KW-0732">Signal</keyword>
<dbReference type="OrthoDB" id="8654606at2759"/>
<keyword evidence="4" id="KW-1185">Reference proteome</keyword>
<dbReference type="KEGG" id="bspl:114847241"/>
<evidence type="ECO:0000256" key="3">
    <source>
        <dbReference type="SAM" id="SignalP"/>
    </source>
</evidence>
<dbReference type="RefSeq" id="XP_028992594.1">
    <property type="nucleotide sequence ID" value="XM_029136761.3"/>
</dbReference>
<keyword evidence="2" id="KW-1133">Transmembrane helix</keyword>
<feature type="signal peptide" evidence="3">
    <location>
        <begin position="1"/>
        <end position="35"/>
    </location>
</feature>
<accession>A0A6P7LG13</accession>
<organism evidence="4 5">
    <name type="scientific">Betta splendens</name>
    <name type="common">Siamese fighting fish</name>
    <dbReference type="NCBI Taxonomy" id="158456"/>
    <lineage>
        <taxon>Eukaryota</taxon>
        <taxon>Metazoa</taxon>
        <taxon>Chordata</taxon>
        <taxon>Craniata</taxon>
        <taxon>Vertebrata</taxon>
        <taxon>Euteleostomi</taxon>
        <taxon>Actinopterygii</taxon>
        <taxon>Neopterygii</taxon>
        <taxon>Teleostei</taxon>
        <taxon>Neoteleostei</taxon>
        <taxon>Acanthomorphata</taxon>
        <taxon>Anabantaria</taxon>
        <taxon>Anabantiformes</taxon>
        <taxon>Anabantoidei</taxon>
        <taxon>Osphronemidae</taxon>
        <taxon>Betta</taxon>
    </lineage>
</organism>
<proteinExistence type="predicted"/>
<dbReference type="Proteomes" id="UP000515150">
    <property type="component" value="Chromosome 21"/>
</dbReference>
<keyword evidence="2" id="KW-0472">Membrane</keyword>
<reference evidence="5" key="1">
    <citation type="submission" date="2025-08" db="UniProtKB">
        <authorList>
            <consortium name="RefSeq"/>
        </authorList>
    </citation>
    <scope>IDENTIFICATION</scope>
</reference>
<sequence length="209" mass="22321">MVLAGAHPAAADMAAWPAWMLLLLLLLCVSERGLARCSVQPIAPPKLSKVSCPPIKAQSQMFSFLLLLNDSYVTKIHLSKQSDSAGSLVSGHFEVTSSGAYVCRSEGIYPPPFTEDCRSTAVTEGGPEATEEGTQPLPATSGTVASARLHCPPPGLVPEVAMWAACALLLLYSVSVSCIAAVLWRKRRVEDCAVYMNTRRADPKRPAKP</sequence>